<dbReference type="InterPro" id="IPR000326">
    <property type="entry name" value="PAP2/HPO"/>
</dbReference>
<evidence type="ECO:0000256" key="1">
    <source>
        <dbReference type="SAM" id="Phobius"/>
    </source>
</evidence>
<evidence type="ECO:0000259" key="2">
    <source>
        <dbReference type="SMART" id="SM00014"/>
    </source>
</evidence>
<feature type="domain" description="Phosphatidic acid phosphatase type 2/haloperoxidase" evidence="2">
    <location>
        <begin position="144"/>
        <end position="256"/>
    </location>
</feature>
<dbReference type="Proteomes" id="UP000054770">
    <property type="component" value="Unassembled WGS sequence"/>
</dbReference>
<evidence type="ECO:0000313" key="3">
    <source>
        <dbReference type="EMBL" id="SAL71193.1"/>
    </source>
</evidence>
<dbReference type="SUPFAM" id="SSF48317">
    <property type="entry name" value="Acid phosphatase/Vanadium-dependent haloperoxidase"/>
    <property type="match status" value="1"/>
</dbReference>
<proteinExistence type="predicted"/>
<dbReference type="Pfam" id="PF01569">
    <property type="entry name" value="PAP2"/>
    <property type="match status" value="1"/>
</dbReference>
<dbReference type="CDD" id="cd03392">
    <property type="entry name" value="PAP2_like_2"/>
    <property type="match status" value="1"/>
</dbReference>
<dbReference type="InterPro" id="IPR036938">
    <property type="entry name" value="PAP2/HPO_sf"/>
</dbReference>
<dbReference type="Gene3D" id="1.20.144.10">
    <property type="entry name" value="Phosphatidic acid phosphatase type 2/haloperoxidase"/>
    <property type="match status" value="2"/>
</dbReference>
<evidence type="ECO:0000313" key="4">
    <source>
        <dbReference type="Proteomes" id="UP000054770"/>
    </source>
</evidence>
<sequence>MNAVDSGAIAHFAGEHALAGFGLLLLALVVGVPLAWRLVLRYGVPREQGGGASPKTRLVIYLALSFAIIAGAAALFAAIADELGAEEELGRLDQTFADAIGQSVAPGVLRAFAWITHLGDPWLLAVWCIGGAALLLIARRRMLALGLVLAIAGNGVLNTTLKHIFERVRPVHDQAIATASGWSFPSGHTSGSLVTYGMIAYVLVRTTPARWHLPVVIAATIVAFTTACSRVFLRVHFASDVLAGFASGTAWLVACILSVELARMVRQGRRR</sequence>
<dbReference type="RefSeq" id="WP_087646190.1">
    <property type="nucleotide sequence ID" value="NZ_FCON02000046.1"/>
</dbReference>
<dbReference type="EMBL" id="FCON02000046">
    <property type="protein sequence ID" value="SAL71193.1"/>
    <property type="molecule type" value="Genomic_DNA"/>
</dbReference>
<feature type="transmembrane region" description="Helical" evidence="1">
    <location>
        <begin position="59"/>
        <end position="80"/>
    </location>
</feature>
<keyword evidence="1" id="KW-0472">Membrane</keyword>
<dbReference type="OrthoDB" id="9780918at2"/>
<reference evidence="3" key="1">
    <citation type="submission" date="2016-01" db="EMBL/GenBank/DDBJ databases">
        <authorList>
            <person name="Peeters C."/>
        </authorList>
    </citation>
    <scope>NUCLEOTIDE SEQUENCE [LARGE SCALE GENOMIC DNA]</scope>
    <source>
        <strain evidence="3">LMG 22940</strain>
    </source>
</reference>
<feature type="transmembrane region" description="Helical" evidence="1">
    <location>
        <begin position="241"/>
        <end position="262"/>
    </location>
</feature>
<keyword evidence="4" id="KW-1185">Reference proteome</keyword>
<dbReference type="PANTHER" id="PTHR14969:SF13">
    <property type="entry name" value="AT30094P"/>
    <property type="match status" value="1"/>
</dbReference>
<protein>
    <submittedName>
        <fullName evidence="3">PAP2 superfamily protein</fullName>
    </submittedName>
</protein>
<comment type="caution">
    <text evidence="3">The sequence shown here is derived from an EMBL/GenBank/DDBJ whole genome shotgun (WGS) entry which is preliminary data.</text>
</comment>
<dbReference type="PANTHER" id="PTHR14969">
    <property type="entry name" value="SPHINGOSINE-1-PHOSPHATE PHOSPHOHYDROLASE"/>
    <property type="match status" value="1"/>
</dbReference>
<keyword evidence="1" id="KW-0812">Transmembrane</keyword>
<dbReference type="AlphaFoldDB" id="A0A158JRS0"/>
<feature type="transmembrane region" description="Helical" evidence="1">
    <location>
        <begin position="122"/>
        <end position="138"/>
    </location>
</feature>
<name>A0A158JRS0_9BURK</name>
<accession>A0A158JRS0</accession>
<dbReference type="SMART" id="SM00014">
    <property type="entry name" value="acidPPc"/>
    <property type="match status" value="1"/>
</dbReference>
<organism evidence="3 4">
    <name type="scientific">Caballeronia choica</name>
    <dbReference type="NCBI Taxonomy" id="326476"/>
    <lineage>
        <taxon>Bacteria</taxon>
        <taxon>Pseudomonadati</taxon>
        <taxon>Pseudomonadota</taxon>
        <taxon>Betaproteobacteria</taxon>
        <taxon>Burkholderiales</taxon>
        <taxon>Burkholderiaceae</taxon>
        <taxon>Caballeronia</taxon>
    </lineage>
</organism>
<keyword evidence="1" id="KW-1133">Transmembrane helix</keyword>
<feature type="transmembrane region" description="Helical" evidence="1">
    <location>
        <begin position="211"/>
        <end position="235"/>
    </location>
</feature>
<feature type="transmembrane region" description="Helical" evidence="1">
    <location>
        <begin position="185"/>
        <end position="204"/>
    </location>
</feature>
<feature type="transmembrane region" description="Helical" evidence="1">
    <location>
        <begin position="145"/>
        <end position="165"/>
    </location>
</feature>
<feature type="transmembrane region" description="Helical" evidence="1">
    <location>
        <begin position="17"/>
        <end position="39"/>
    </location>
</feature>
<gene>
    <name evidence="3" type="ORF">AWB68_04105</name>
</gene>